<dbReference type="Pfam" id="PF22936">
    <property type="entry name" value="Pol_BBD"/>
    <property type="match status" value="1"/>
</dbReference>
<name>A0A6L2LSL9_TANCI</name>
<dbReference type="SUPFAM" id="SSF53098">
    <property type="entry name" value="Ribonuclease H-like"/>
    <property type="match status" value="1"/>
</dbReference>
<dbReference type="GO" id="GO:0003676">
    <property type="term" value="F:nucleic acid binding"/>
    <property type="evidence" value="ECO:0007669"/>
    <property type="project" value="InterPro"/>
</dbReference>
<dbReference type="Pfam" id="PF25597">
    <property type="entry name" value="SH3_retrovirus"/>
    <property type="match status" value="1"/>
</dbReference>
<dbReference type="Pfam" id="PF07727">
    <property type="entry name" value="RVT_2"/>
    <property type="match status" value="1"/>
</dbReference>
<feature type="domain" description="CCHC-type" evidence="4">
    <location>
        <begin position="314"/>
        <end position="327"/>
    </location>
</feature>
<dbReference type="InterPro" id="IPR057670">
    <property type="entry name" value="SH3_retrovirus"/>
</dbReference>
<proteinExistence type="predicted"/>
<dbReference type="InterPro" id="IPR001878">
    <property type="entry name" value="Znf_CCHC"/>
</dbReference>
<feature type="region of interest" description="Disordered" evidence="3">
    <location>
        <begin position="1924"/>
        <end position="1946"/>
    </location>
</feature>
<accession>A0A6L2LSL9</accession>
<comment type="caution">
    <text evidence="5">The sequence shown here is derived from an EMBL/GenBank/DDBJ whole genome shotgun (WGS) entry which is preliminary data.</text>
</comment>
<evidence type="ECO:0000256" key="3">
    <source>
        <dbReference type="SAM" id="MobiDB-lite"/>
    </source>
</evidence>
<dbReference type="Gene3D" id="4.10.60.10">
    <property type="entry name" value="Zinc finger, CCHC-type"/>
    <property type="match status" value="1"/>
</dbReference>
<feature type="region of interest" description="Disordered" evidence="3">
    <location>
        <begin position="1857"/>
        <end position="1879"/>
    </location>
</feature>
<sequence>MDQDSAQMVVASKVPMFKPNNAPPIAKVSEGVETTIALTTAEEKAQRSAIKHKLMLLDTAAEGRVNTTKIEQYFLMTDYSLWKVILNGVSPVPTRIIEGFSQPVASTTAEQRLARKNELKARGTLLMALPDKHQLKFNSHKDVKTPMEAIEKLQKLISQLEIHGVSLSQEDVNLKFLHSLLSEWKTHTLIWRNKADLEEQNLDDLFTILKIYETEVKQSSSSSTTTQNPAFVSSTSTDSTTDSVSVVASVSIAYVKLSASPLLNIDVDDLEEMDLRWQMAMLTMRAGRFLQKTCKNIGANGTSSMGFDMSKVECYNCHMKGHFARECSYDWSYQTKDEPANFALMAFSSSSSSDNKTGLESVEARLLVYKQNESIFEENIKLLNIEVQLRDSALVTLRQKLEKAEQERDDLKLKLEKFQTSSKNLTDLLASQTNEKIGLGYNSQPPSNIYDRFQPSGEYHAVPPLYTGSFMPPKPDLVFNTAPIPVETDHLAFNIQFSPTKTEQDLSHTSRPILTQSKSVSNTTVRPVSAALPNIFVTCPRHANQVITKSKSPIQRHLTRNLSSRTSNSPPRVNVVQVLVGNPQLALQDKGVTNSGCSRHMIGNMSYLSDFEELNKGYVAFGGNPKGGKITSKGKIKTGKLDFDNVYFVKELKFNHFSVSQMCDKKNTVLFTDTECLVLSSDFKLLDESQVLLRVPRENNMYNVNLKNIVPSGDLTCLFAKAALDESNLWHRRLAHVNFKTLNKLVKGNLVRGLPTKGIKREFSVSRTPQQNGIVERKNRTLIEAAKTMLADLLLPIPFWTEAVSTACYVQNKVLVTKPHNKTLYELLHGRSPSIGFMKPFGYPVTILNTLDHLGMFQGRVDEGFLVGYSVCSKAFRVFNSRTRIIQETLHVNFLENKPNVAGNQTNSGVGFQDNLNAEKAGEEVDLSYMLFLVWSSVGSTNPHNNAEDAAFDGKEHDFDVKKLESKVILSLSCSAQSNEQDDKTMKGAKGNRLEDIIYSDDEDIVGAKVDFNNLESSIPVRFEDPDHPEKVYKVVKALYGLHQAPRYETLATYLLENDDIIFGATNKDLCKSFEKLMKDKFQMSSMGELTFFLVLYVKQKENDIFINQDKYVAEILRKFRLTEGKSASTPIDTEKPLLKDADGEDVYIHIYRSMIGSLMYITSSRPDIMFACKKQTVVATSSIKAEYVVAANCYAQVSKNWLVQKKMDLGKDISNPLMADNLPKIVCIKLDITSTSSDLPLLGVNTPRSDEDRLEILELMVFVLQKCMRTKRLYFPPTSTIPRRSRKQTTNVVEPEIRTIVEMADNRTMAQMLQAPIEGYEDAIVVPQVNANNFELKQTLINLVQSNQFTGRQDPHNHLRFFTKVTSTFRHPEVPNTTIKLLLFPFSLEGEARIWLDKEPSRSILTWEDLVLKFVNQFFPPSKTTYLRNEITNFLQKPNETFNEAWEHFKDLLRQCPHHGFLELHQLDTFYNALNPNDQDALDFTVGGNFLDKIPRECLSIIESKSKFRYSRSRITNVRENTNALLPSSSPSNYFDLQQIDASLEDKLDKRMNHFEKSLNDMKNSFVTPTAPLKAVKENLYNNKLSSSSSLPSNTILNPKGEAKAITTRSALTDLGASINLMALSIWKKLRLPTLNDIKMVLELADRTISKPTGVAENVFVKANFESEEIENFLNDDSIPFGVEDSPFNMEENILFLESLLREDPIPSHPIIPNQTKLPIEELNHSLKIGYEHFNTKDVAESSTKNLIPILNKCMVVSENGSQSTKPVNDNSLIFTTISNPLFDNDKINFNEINSHVESNSDESTSNHDTVKSDYLDEFYGPFIPIHILKEERIRMEHAYYINRLEMLFTINPHHHPTNDNTNGESFSSFPIPIQGSDPRQKEINVVSITNDVLPPSDDDSDEEVDSVGNLCVDNFIQNSEHEYSESEDSDFDNPSIPLPPPEPPDKGFDVEIKISVVKNVIVKFEHINARVKFDVFNDENDVFNEFSLLFAESEDTIFDHCDIPSIKKVEQVNKIDFIDDGGIDFESEEIENFLNDDSIPFGVEDSPFNMEENILFLESLLREDPIPSHPIIPNQTKLPIEELNHSLKIGEVQAQIRHIFLDGYGVFDVRTVFFKCLRLSSRMRAFLLIFTKYSLITAILKYKRLSNNSLQ</sequence>
<protein>
    <submittedName>
        <fullName evidence="5">Ribonuclease H-like domain-containing protein</fullName>
    </submittedName>
</protein>
<dbReference type="InterPro" id="IPR013103">
    <property type="entry name" value="RVT_2"/>
</dbReference>
<dbReference type="InterPro" id="IPR036397">
    <property type="entry name" value="RNaseH_sf"/>
</dbReference>
<dbReference type="InterPro" id="IPR012337">
    <property type="entry name" value="RNaseH-like_sf"/>
</dbReference>
<evidence type="ECO:0000256" key="1">
    <source>
        <dbReference type="PROSITE-ProRule" id="PRU00047"/>
    </source>
</evidence>
<gene>
    <name evidence="5" type="ORF">Tci_035440</name>
</gene>
<dbReference type="SUPFAM" id="SSF57756">
    <property type="entry name" value="Retrovirus zinc finger-like domains"/>
    <property type="match status" value="1"/>
</dbReference>
<keyword evidence="1" id="KW-0862">Zinc</keyword>
<dbReference type="InterPro" id="IPR054722">
    <property type="entry name" value="PolX-like_BBD"/>
</dbReference>
<dbReference type="InterPro" id="IPR005162">
    <property type="entry name" value="Retrotrans_gag_dom"/>
</dbReference>
<dbReference type="Gene3D" id="3.30.420.10">
    <property type="entry name" value="Ribonuclease H-like superfamily/Ribonuclease H"/>
    <property type="match status" value="1"/>
</dbReference>
<keyword evidence="1" id="KW-0863">Zinc-finger</keyword>
<evidence type="ECO:0000313" key="5">
    <source>
        <dbReference type="EMBL" id="GEU63462.1"/>
    </source>
</evidence>
<dbReference type="PANTHER" id="PTHR33223:SF11">
    <property type="entry name" value="ELEMENT PROTEIN, PUTATIVE-RELATED"/>
    <property type="match status" value="1"/>
</dbReference>
<evidence type="ECO:0000259" key="4">
    <source>
        <dbReference type="PROSITE" id="PS50158"/>
    </source>
</evidence>
<organism evidence="5">
    <name type="scientific">Tanacetum cinerariifolium</name>
    <name type="common">Dalmatian daisy</name>
    <name type="synonym">Chrysanthemum cinerariifolium</name>
    <dbReference type="NCBI Taxonomy" id="118510"/>
    <lineage>
        <taxon>Eukaryota</taxon>
        <taxon>Viridiplantae</taxon>
        <taxon>Streptophyta</taxon>
        <taxon>Embryophyta</taxon>
        <taxon>Tracheophyta</taxon>
        <taxon>Spermatophyta</taxon>
        <taxon>Magnoliopsida</taxon>
        <taxon>eudicotyledons</taxon>
        <taxon>Gunneridae</taxon>
        <taxon>Pentapetalae</taxon>
        <taxon>asterids</taxon>
        <taxon>campanulids</taxon>
        <taxon>Asterales</taxon>
        <taxon>Asteraceae</taxon>
        <taxon>Asteroideae</taxon>
        <taxon>Anthemideae</taxon>
        <taxon>Anthemidinae</taxon>
        <taxon>Tanacetum</taxon>
    </lineage>
</organism>
<dbReference type="EMBL" id="BKCJ010004850">
    <property type="protein sequence ID" value="GEU63462.1"/>
    <property type="molecule type" value="Genomic_DNA"/>
</dbReference>
<dbReference type="InterPro" id="IPR036875">
    <property type="entry name" value="Znf_CCHC_sf"/>
</dbReference>
<dbReference type="Pfam" id="PF13976">
    <property type="entry name" value="gag_pre-integrs"/>
    <property type="match status" value="1"/>
</dbReference>
<dbReference type="PANTHER" id="PTHR33223">
    <property type="entry name" value="CCHC-TYPE DOMAIN-CONTAINING PROTEIN"/>
    <property type="match status" value="1"/>
</dbReference>
<reference evidence="5" key="1">
    <citation type="journal article" date="2019" name="Sci. Rep.">
        <title>Draft genome of Tanacetum cinerariifolium, the natural source of mosquito coil.</title>
        <authorList>
            <person name="Yamashiro T."/>
            <person name="Shiraishi A."/>
            <person name="Satake H."/>
            <person name="Nakayama K."/>
        </authorList>
    </citation>
    <scope>NUCLEOTIDE SEQUENCE</scope>
</reference>
<dbReference type="PROSITE" id="PS50158">
    <property type="entry name" value="ZF_CCHC"/>
    <property type="match status" value="1"/>
</dbReference>
<evidence type="ECO:0000256" key="2">
    <source>
        <dbReference type="SAM" id="Coils"/>
    </source>
</evidence>
<dbReference type="InterPro" id="IPR025724">
    <property type="entry name" value="GAG-pre-integrase_dom"/>
</dbReference>
<feature type="coiled-coil region" evidence="2">
    <location>
        <begin position="387"/>
        <end position="421"/>
    </location>
</feature>
<feature type="region of interest" description="Disordered" evidence="3">
    <location>
        <begin position="219"/>
        <end position="239"/>
    </location>
</feature>
<dbReference type="GO" id="GO:0008270">
    <property type="term" value="F:zinc ion binding"/>
    <property type="evidence" value="ECO:0007669"/>
    <property type="project" value="UniProtKB-KW"/>
</dbReference>
<keyword evidence="2" id="KW-0175">Coiled coil</keyword>
<keyword evidence="1" id="KW-0479">Metal-binding</keyword>
<dbReference type="Pfam" id="PF03732">
    <property type="entry name" value="Retrotrans_gag"/>
    <property type="match status" value="1"/>
</dbReference>